<dbReference type="Proteomes" id="UP000515292">
    <property type="component" value="Chromosome"/>
</dbReference>
<protein>
    <submittedName>
        <fullName evidence="1">Uncharacterized protein</fullName>
    </submittedName>
</protein>
<accession>A0A7G5IGE3</accession>
<reference evidence="1 2" key="1">
    <citation type="submission" date="2020-07" db="EMBL/GenBank/DDBJ databases">
        <title>Complete genome sequence for Sandaracinobacter sp. M6.</title>
        <authorList>
            <person name="Tang Y."/>
            <person name="Liu Q."/>
            <person name="Guo Z."/>
            <person name="Lei P."/>
            <person name="Huang B."/>
        </authorList>
    </citation>
    <scope>NUCLEOTIDE SEQUENCE [LARGE SCALE GENOMIC DNA]</scope>
    <source>
        <strain evidence="1 2">M6</strain>
    </source>
</reference>
<keyword evidence="2" id="KW-1185">Reference proteome</keyword>
<dbReference type="EMBL" id="CP059851">
    <property type="protein sequence ID" value="QMW22435.1"/>
    <property type="molecule type" value="Genomic_DNA"/>
</dbReference>
<organism evidence="1 2">
    <name type="scientific">Sandaracinobacteroides saxicola</name>
    <dbReference type="NCBI Taxonomy" id="2759707"/>
    <lineage>
        <taxon>Bacteria</taxon>
        <taxon>Pseudomonadati</taxon>
        <taxon>Pseudomonadota</taxon>
        <taxon>Alphaproteobacteria</taxon>
        <taxon>Sphingomonadales</taxon>
        <taxon>Sphingosinicellaceae</taxon>
        <taxon>Sandaracinobacteroides</taxon>
    </lineage>
</organism>
<gene>
    <name evidence="1" type="ORF">H3309_13985</name>
</gene>
<evidence type="ECO:0000313" key="2">
    <source>
        <dbReference type="Proteomes" id="UP000515292"/>
    </source>
</evidence>
<dbReference type="RefSeq" id="WP_182295332.1">
    <property type="nucleotide sequence ID" value="NZ_CP059851.1"/>
</dbReference>
<evidence type="ECO:0000313" key="1">
    <source>
        <dbReference type="EMBL" id="QMW22435.1"/>
    </source>
</evidence>
<proteinExistence type="predicted"/>
<name>A0A7G5IGE3_9SPHN</name>
<dbReference type="KEGG" id="sand:H3309_13985"/>
<sequence length="109" mass="12167">MRGQRPAFHDQPSIDRLVAMVLALTSEVSVLSDRVRTLEQLGIAAGWLAADAVDSHRPDLPEREAREARREALLNRVFAILREELADLAEGDSQSAYWQTIDSIEKGQV</sequence>
<dbReference type="AlphaFoldDB" id="A0A7G5IGE3"/>